<reference evidence="3" key="2">
    <citation type="journal article" date="2014" name="ISME J.">
        <title>Microbial stratification in low pH oxic and suboxic macroscopic growths along an acid mine drainage.</title>
        <authorList>
            <person name="Mendez-Garcia C."/>
            <person name="Mesa V."/>
            <person name="Sprenger R.R."/>
            <person name="Richter M."/>
            <person name="Diez M.S."/>
            <person name="Solano J."/>
            <person name="Bargiela R."/>
            <person name="Golyshina O.V."/>
            <person name="Manteca A."/>
            <person name="Ramos J.L."/>
            <person name="Gallego J.R."/>
            <person name="Llorente I."/>
            <person name="Martins Dos Santos V.A."/>
            <person name="Jensen O.N."/>
            <person name="Pelaez A.I."/>
            <person name="Sanchez J."/>
            <person name="Ferrer M."/>
        </authorList>
    </citation>
    <scope>NUCLEOTIDE SEQUENCE</scope>
</reference>
<dbReference type="PANTHER" id="PTHR11352:SF0">
    <property type="entry name" value="PROLIFERATING CELL NUCLEAR ANTIGEN"/>
    <property type="match status" value="1"/>
</dbReference>
<keyword evidence="1" id="KW-0238">DNA-binding</keyword>
<dbReference type="SUPFAM" id="SSF55979">
    <property type="entry name" value="DNA clamp"/>
    <property type="match status" value="1"/>
</dbReference>
<dbReference type="AlphaFoldDB" id="T0Y4Z7"/>
<feature type="domain" description="Proliferating cell nuclear antigen PCNA N-terminal" evidence="2">
    <location>
        <begin position="8"/>
        <end position="79"/>
    </location>
</feature>
<accession>T0Y4Z7</accession>
<reference evidence="3" key="1">
    <citation type="submission" date="2013-08" db="EMBL/GenBank/DDBJ databases">
        <authorList>
            <person name="Mendez C."/>
            <person name="Richter M."/>
            <person name="Ferrer M."/>
            <person name="Sanchez J."/>
        </authorList>
    </citation>
    <scope>NUCLEOTIDE SEQUENCE</scope>
</reference>
<dbReference type="PANTHER" id="PTHR11352">
    <property type="entry name" value="PROLIFERATING CELL NUCLEAR ANTIGEN"/>
    <property type="match status" value="1"/>
</dbReference>
<dbReference type="GO" id="GO:0003677">
    <property type="term" value="F:DNA binding"/>
    <property type="evidence" value="ECO:0007669"/>
    <property type="project" value="UniProtKB-KW"/>
</dbReference>
<dbReference type="Gene3D" id="3.70.10.10">
    <property type="match status" value="1"/>
</dbReference>
<dbReference type="GO" id="GO:0030337">
    <property type="term" value="F:DNA polymerase processivity factor activity"/>
    <property type="evidence" value="ECO:0007669"/>
    <property type="project" value="InterPro"/>
</dbReference>
<dbReference type="InterPro" id="IPR022648">
    <property type="entry name" value="Pr_cel_nuc_antig_N"/>
</dbReference>
<proteinExistence type="predicted"/>
<sequence>MLLFGDLLFEIKIDDAKYWKNCIDSIVNLIDEGTFSISKEGITLRAMDPSGISMISFFIPNKAFSKYEVEKQSSIGLNI</sequence>
<evidence type="ECO:0000313" key="3">
    <source>
        <dbReference type="EMBL" id="EQD26997.1"/>
    </source>
</evidence>
<protein>
    <submittedName>
        <fullName evidence="3">Proliferating cell nuclear antigen PcnA</fullName>
    </submittedName>
</protein>
<dbReference type="Pfam" id="PF00705">
    <property type="entry name" value="PCNA_N"/>
    <property type="match status" value="1"/>
</dbReference>
<organism evidence="3">
    <name type="scientific">mine drainage metagenome</name>
    <dbReference type="NCBI Taxonomy" id="410659"/>
    <lineage>
        <taxon>unclassified sequences</taxon>
        <taxon>metagenomes</taxon>
        <taxon>ecological metagenomes</taxon>
    </lineage>
</organism>
<evidence type="ECO:0000256" key="1">
    <source>
        <dbReference type="ARBA" id="ARBA00023125"/>
    </source>
</evidence>
<dbReference type="GO" id="GO:0006275">
    <property type="term" value="P:regulation of DNA replication"/>
    <property type="evidence" value="ECO:0007669"/>
    <property type="project" value="InterPro"/>
</dbReference>
<dbReference type="InterPro" id="IPR000730">
    <property type="entry name" value="Pr_cel_nuc_antig"/>
</dbReference>
<comment type="caution">
    <text evidence="3">The sequence shown here is derived from an EMBL/GenBank/DDBJ whole genome shotgun (WGS) entry which is preliminary data.</text>
</comment>
<name>T0Y4Z7_9ZZZZ</name>
<evidence type="ECO:0000259" key="2">
    <source>
        <dbReference type="Pfam" id="PF00705"/>
    </source>
</evidence>
<dbReference type="GO" id="GO:0006272">
    <property type="term" value="P:leading strand elongation"/>
    <property type="evidence" value="ECO:0007669"/>
    <property type="project" value="TreeGrafter"/>
</dbReference>
<dbReference type="InterPro" id="IPR046938">
    <property type="entry name" value="DNA_clamp_sf"/>
</dbReference>
<feature type="non-terminal residue" evidence="3">
    <location>
        <position position="79"/>
    </location>
</feature>
<dbReference type="PRINTS" id="PR00339">
    <property type="entry name" value="PCNACYCLIN"/>
</dbReference>
<gene>
    <name evidence="3" type="ORF">B1B_19343</name>
</gene>
<dbReference type="EMBL" id="AUZY01013000">
    <property type="protein sequence ID" value="EQD26997.1"/>
    <property type="molecule type" value="Genomic_DNA"/>
</dbReference>